<dbReference type="AlphaFoldDB" id="V5SFY2"/>
<proteinExistence type="predicted"/>
<dbReference type="PATRIC" id="fig|1029756.8.peg.58"/>
<accession>V5SFY2</accession>
<dbReference type="HOGENOM" id="CLU_3169015_0_0_5"/>
<dbReference type="KEGG" id="hni:W911_00260"/>
<dbReference type="Proteomes" id="UP000018542">
    <property type="component" value="Chromosome"/>
</dbReference>
<organism evidence="1 2">
    <name type="scientific">Hyphomicrobium nitrativorans NL23</name>
    <dbReference type="NCBI Taxonomy" id="1029756"/>
    <lineage>
        <taxon>Bacteria</taxon>
        <taxon>Pseudomonadati</taxon>
        <taxon>Pseudomonadota</taxon>
        <taxon>Alphaproteobacteria</taxon>
        <taxon>Hyphomicrobiales</taxon>
        <taxon>Hyphomicrobiaceae</taxon>
        <taxon>Hyphomicrobium</taxon>
    </lineage>
</organism>
<keyword evidence="2" id="KW-1185">Reference proteome</keyword>
<name>V5SFY2_9HYPH</name>
<evidence type="ECO:0000313" key="1">
    <source>
        <dbReference type="EMBL" id="AHB49786.1"/>
    </source>
</evidence>
<protein>
    <submittedName>
        <fullName evidence="1">Uncharacterized protein</fullName>
    </submittedName>
</protein>
<dbReference type="EMBL" id="CP006912">
    <property type="protein sequence ID" value="AHB49786.1"/>
    <property type="molecule type" value="Genomic_DNA"/>
</dbReference>
<sequence>MGIELPFDFAVLSAAVPNLNGPLHFFAFCARWAIMSAWRISRRKIYF</sequence>
<evidence type="ECO:0000313" key="2">
    <source>
        <dbReference type="Proteomes" id="UP000018542"/>
    </source>
</evidence>
<gene>
    <name evidence="1" type="ORF">W911_00260</name>
</gene>
<reference evidence="1 2" key="1">
    <citation type="journal article" date="2014" name="Genome Announc.">
        <title>Complete Genome Sequence of Hyphomicrobium nitrativorans Strain NL23, a Denitrifying Bacterium Isolated from Biofilm of a Methanol-Fed Denitrification System Treating Seawater at the Montreal Biodome.</title>
        <authorList>
            <person name="Martineau C."/>
            <person name="Villeneuve C."/>
            <person name="Mauffrey F."/>
            <person name="Villemur R."/>
        </authorList>
    </citation>
    <scope>NUCLEOTIDE SEQUENCE [LARGE SCALE GENOMIC DNA]</scope>
    <source>
        <strain evidence="1">NL23</strain>
    </source>
</reference>